<dbReference type="PROSITE" id="PS50011">
    <property type="entry name" value="PROTEIN_KINASE_DOM"/>
    <property type="match status" value="1"/>
</dbReference>
<protein>
    <recommendedName>
        <fullName evidence="1">Protein kinase domain-containing protein</fullName>
    </recommendedName>
</protein>
<dbReference type="GO" id="GO:0005524">
    <property type="term" value="F:ATP binding"/>
    <property type="evidence" value="ECO:0007669"/>
    <property type="project" value="InterPro"/>
</dbReference>
<name>A0A1B8GML6_9PEZI</name>
<dbReference type="Pfam" id="PF00069">
    <property type="entry name" value="Pkinase"/>
    <property type="match status" value="1"/>
</dbReference>
<dbReference type="EMBL" id="KV460224">
    <property type="protein sequence ID" value="OBT97073.1"/>
    <property type="molecule type" value="Genomic_DNA"/>
</dbReference>
<dbReference type="InterPro" id="IPR000719">
    <property type="entry name" value="Prot_kinase_dom"/>
</dbReference>
<dbReference type="RefSeq" id="XP_018130806.1">
    <property type="nucleotide sequence ID" value="XM_018274344.1"/>
</dbReference>
<dbReference type="PANTHER" id="PTHR44305">
    <property type="entry name" value="SI:DKEY-192D15.2-RELATED"/>
    <property type="match status" value="1"/>
</dbReference>
<gene>
    <name evidence="2" type="ORF">VE01_04876</name>
</gene>
<dbReference type="InterPro" id="IPR011009">
    <property type="entry name" value="Kinase-like_dom_sf"/>
</dbReference>
<accession>A0A1B8GML6</accession>
<reference evidence="2 3" key="1">
    <citation type="submission" date="2016-03" db="EMBL/GenBank/DDBJ databases">
        <title>Comparative genomics of Pseudogymnoascus destructans, the fungus causing white-nose syndrome of bats.</title>
        <authorList>
            <person name="Palmer J.M."/>
            <person name="Drees K.P."/>
            <person name="Foster J.T."/>
            <person name="Lindner D.L."/>
        </authorList>
    </citation>
    <scope>NUCLEOTIDE SEQUENCE [LARGE SCALE GENOMIC DNA]</scope>
    <source>
        <strain evidence="2 3">UAMH 10579</strain>
    </source>
</reference>
<dbReference type="STRING" id="342668.A0A1B8GML6"/>
<evidence type="ECO:0000313" key="3">
    <source>
        <dbReference type="Proteomes" id="UP000091956"/>
    </source>
</evidence>
<dbReference type="Proteomes" id="UP000091956">
    <property type="component" value="Unassembled WGS sequence"/>
</dbReference>
<dbReference type="OrthoDB" id="1668230at2759"/>
<organism evidence="2 3">
    <name type="scientific">Pseudogymnoascus verrucosus</name>
    <dbReference type="NCBI Taxonomy" id="342668"/>
    <lineage>
        <taxon>Eukaryota</taxon>
        <taxon>Fungi</taxon>
        <taxon>Dikarya</taxon>
        <taxon>Ascomycota</taxon>
        <taxon>Pezizomycotina</taxon>
        <taxon>Leotiomycetes</taxon>
        <taxon>Thelebolales</taxon>
        <taxon>Thelebolaceae</taxon>
        <taxon>Pseudogymnoascus</taxon>
    </lineage>
</organism>
<sequence length="168" mass="18755">MLPFDPSTTKKDDLEAIGFGLSSLVVHVKDTNSVVKTFPPLDKDQDGERRIYEHLQRQNCHHPNILKYFGSWPYQIVSAMDFIHSRGVIRGDIGLHNLLTHDDGGIVLCDFAGSGMEGLPPTIGAGVRYSDPQRNDNMYSTKEDDIFALGTVLYELSARKRLFDGQSS</sequence>
<dbReference type="Gene3D" id="1.10.510.10">
    <property type="entry name" value="Transferase(Phosphotransferase) domain 1"/>
    <property type="match status" value="1"/>
</dbReference>
<evidence type="ECO:0000313" key="2">
    <source>
        <dbReference type="EMBL" id="OBT97073.1"/>
    </source>
</evidence>
<proteinExistence type="predicted"/>
<dbReference type="AlphaFoldDB" id="A0A1B8GML6"/>
<dbReference type="GeneID" id="28838262"/>
<dbReference type="SUPFAM" id="SSF56112">
    <property type="entry name" value="Protein kinase-like (PK-like)"/>
    <property type="match status" value="1"/>
</dbReference>
<dbReference type="GO" id="GO:0004672">
    <property type="term" value="F:protein kinase activity"/>
    <property type="evidence" value="ECO:0007669"/>
    <property type="project" value="InterPro"/>
</dbReference>
<reference evidence="3" key="2">
    <citation type="journal article" date="2018" name="Nat. Commun.">
        <title>Extreme sensitivity to ultraviolet light in the fungal pathogen causing white-nose syndrome of bats.</title>
        <authorList>
            <person name="Palmer J.M."/>
            <person name="Drees K.P."/>
            <person name="Foster J.T."/>
            <person name="Lindner D.L."/>
        </authorList>
    </citation>
    <scope>NUCLEOTIDE SEQUENCE [LARGE SCALE GENOMIC DNA]</scope>
    <source>
        <strain evidence="3">UAMH 10579</strain>
    </source>
</reference>
<keyword evidence="3" id="KW-1185">Reference proteome</keyword>
<evidence type="ECO:0000259" key="1">
    <source>
        <dbReference type="PROSITE" id="PS50011"/>
    </source>
</evidence>
<feature type="domain" description="Protein kinase" evidence="1">
    <location>
        <begin position="1"/>
        <end position="168"/>
    </location>
</feature>
<dbReference type="InterPro" id="IPR053083">
    <property type="entry name" value="TF_kinase-domain_protein"/>
</dbReference>